<keyword evidence="3" id="KW-1185">Reference proteome</keyword>
<dbReference type="PANTHER" id="PTHR30543">
    <property type="entry name" value="CHROMATE REDUCTASE"/>
    <property type="match status" value="1"/>
</dbReference>
<name>A0A1I2B4M6_9RHOB</name>
<gene>
    <name evidence="2" type="ORF">SAMN04515678_110192</name>
</gene>
<dbReference type="PANTHER" id="PTHR30543:SF21">
    <property type="entry name" value="NAD(P)H-DEPENDENT FMN REDUCTASE LOT6"/>
    <property type="match status" value="1"/>
</dbReference>
<protein>
    <submittedName>
        <fullName evidence="2">NAD(P)H-dependent FMN reductase</fullName>
    </submittedName>
</protein>
<dbReference type="Proteomes" id="UP000325289">
    <property type="component" value="Unassembled WGS sequence"/>
</dbReference>
<organism evidence="2 3">
    <name type="scientific">Roseivivax sediminis</name>
    <dbReference type="NCBI Taxonomy" id="936889"/>
    <lineage>
        <taxon>Bacteria</taxon>
        <taxon>Pseudomonadati</taxon>
        <taxon>Pseudomonadota</taxon>
        <taxon>Alphaproteobacteria</taxon>
        <taxon>Rhodobacterales</taxon>
        <taxon>Roseobacteraceae</taxon>
        <taxon>Roseivivax</taxon>
    </lineage>
</organism>
<reference evidence="2 3" key="1">
    <citation type="submission" date="2016-10" db="EMBL/GenBank/DDBJ databases">
        <authorList>
            <person name="Varghese N."/>
            <person name="Submissions S."/>
        </authorList>
    </citation>
    <scope>NUCLEOTIDE SEQUENCE [LARGE SCALE GENOMIC DNA]</scope>
    <source>
        <strain evidence="3">YIM D21,KCTC 23444,ACCC 10710</strain>
    </source>
</reference>
<dbReference type="AlphaFoldDB" id="A0A1I2B4M6"/>
<proteinExistence type="predicted"/>
<dbReference type="EMBL" id="FOMS01000010">
    <property type="protein sequence ID" value="SFE51114.1"/>
    <property type="molecule type" value="Genomic_DNA"/>
</dbReference>
<dbReference type="Pfam" id="PF03358">
    <property type="entry name" value="FMN_red"/>
    <property type="match status" value="1"/>
</dbReference>
<sequence length="182" mass="19922">MTDLTLVGLCGALRAASTNRMLMHEAARRFGPARFEVADLDLPLYDGDVEAEGIPPKVQALADLVGQADAVIVCTPEYNKGMSAVLKNALEWISRTEGNPWRDTPVALMSAAAGMAGGERAQNMARLCLNPFRPRLLPGPEVFVRQTAQKWTEDGRLNDETGARLIDTLMSDLRREAEARRT</sequence>
<evidence type="ECO:0000259" key="1">
    <source>
        <dbReference type="Pfam" id="PF03358"/>
    </source>
</evidence>
<dbReference type="RefSeq" id="WP_149756976.1">
    <property type="nucleotide sequence ID" value="NZ_FOMS01000010.1"/>
</dbReference>
<dbReference type="OrthoDB" id="9812295at2"/>
<dbReference type="InterPro" id="IPR005025">
    <property type="entry name" value="FMN_Rdtase-like_dom"/>
</dbReference>
<evidence type="ECO:0000313" key="2">
    <source>
        <dbReference type="EMBL" id="SFE51114.1"/>
    </source>
</evidence>
<feature type="domain" description="NADPH-dependent FMN reductase-like" evidence="1">
    <location>
        <begin position="6"/>
        <end position="146"/>
    </location>
</feature>
<dbReference type="InterPro" id="IPR050712">
    <property type="entry name" value="NAD(P)H-dep_reductase"/>
</dbReference>
<dbReference type="GO" id="GO:0010181">
    <property type="term" value="F:FMN binding"/>
    <property type="evidence" value="ECO:0007669"/>
    <property type="project" value="TreeGrafter"/>
</dbReference>
<dbReference type="GO" id="GO:0005829">
    <property type="term" value="C:cytosol"/>
    <property type="evidence" value="ECO:0007669"/>
    <property type="project" value="TreeGrafter"/>
</dbReference>
<dbReference type="InterPro" id="IPR029039">
    <property type="entry name" value="Flavoprotein-like_sf"/>
</dbReference>
<dbReference type="SUPFAM" id="SSF52218">
    <property type="entry name" value="Flavoproteins"/>
    <property type="match status" value="1"/>
</dbReference>
<dbReference type="Gene3D" id="3.40.50.360">
    <property type="match status" value="1"/>
</dbReference>
<accession>A0A1I2B4M6</accession>
<evidence type="ECO:0000313" key="3">
    <source>
        <dbReference type="Proteomes" id="UP000325289"/>
    </source>
</evidence>
<dbReference type="GO" id="GO:0016491">
    <property type="term" value="F:oxidoreductase activity"/>
    <property type="evidence" value="ECO:0007669"/>
    <property type="project" value="InterPro"/>
</dbReference>